<feature type="region of interest" description="Disordered" evidence="2">
    <location>
        <begin position="144"/>
        <end position="177"/>
    </location>
</feature>
<proteinExistence type="predicted"/>
<feature type="compositionally biased region" description="Acidic residues" evidence="2">
    <location>
        <begin position="154"/>
        <end position="167"/>
    </location>
</feature>
<organism evidence="4 5">
    <name type="scientific">Tupaia chinensis</name>
    <name type="common">Chinese tree shrew</name>
    <name type="synonym">Tupaia belangeri chinensis</name>
    <dbReference type="NCBI Taxonomy" id="246437"/>
    <lineage>
        <taxon>Eukaryota</taxon>
        <taxon>Metazoa</taxon>
        <taxon>Chordata</taxon>
        <taxon>Craniata</taxon>
        <taxon>Vertebrata</taxon>
        <taxon>Euteleostomi</taxon>
        <taxon>Mammalia</taxon>
        <taxon>Eutheria</taxon>
        <taxon>Euarchontoglires</taxon>
        <taxon>Scandentia</taxon>
        <taxon>Tupaiidae</taxon>
        <taxon>Tupaia</taxon>
    </lineage>
</organism>
<reference evidence="5" key="1">
    <citation type="submission" date="2012-07" db="EMBL/GenBank/DDBJ databases">
        <title>Genome of the Chinese tree shrew, a rising model animal genetically related to primates.</title>
        <authorList>
            <person name="Zhang G."/>
            <person name="Fan Y."/>
            <person name="Yao Y."/>
            <person name="Huang Z."/>
        </authorList>
    </citation>
    <scope>NUCLEOTIDE SEQUENCE [LARGE SCALE GENOMIC DNA]</scope>
</reference>
<accession>L9JA16</accession>
<dbReference type="PANTHER" id="PTHR16116:SF5">
    <property type="entry name" value="ZINC FINGER PROTEIN 839"/>
    <property type="match status" value="1"/>
</dbReference>
<evidence type="ECO:0000313" key="5">
    <source>
        <dbReference type="Proteomes" id="UP000011518"/>
    </source>
</evidence>
<feature type="compositionally biased region" description="Basic and acidic residues" evidence="2">
    <location>
        <begin position="144"/>
        <end position="153"/>
    </location>
</feature>
<dbReference type="InterPro" id="IPR039946">
    <property type="entry name" value="ZN839"/>
</dbReference>
<keyword evidence="5" id="KW-1185">Reference proteome</keyword>
<dbReference type="eggNOG" id="ENOG502RIPD">
    <property type="taxonomic scope" value="Eukaryota"/>
</dbReference>
<evidence type="ECO:0000259" key="3">
    <source>
        <dbReference type="PROSITE" id="PS50157"/>
    </source>
</evidence>
<protein>
    <submittedName>
        <fullName evidence="4">Zinc finger protein 839</fullName>
    </submittedName>
</protein>
<evidence type="ECO:0000313" key="4">
    <source>
        <dbReference type="EMBL" id="ELW47183.1"/>
    </source>
</evidence>
<dbReference type="PANTHER" id="PTHR16116">
    <property type="entry name" value="ZINC FINGER PROTEIN 839"/>
    <property type="match status" value="1"/>
</dbReference>
<feature type="compositionally biased region" description="Basic and acidic residues" evidence="2">
    <location>
        <begin position="324"/>
        <end position="333"/>
    </location>
</feature>
<feature type="compositionally biased region" description="Low complexity" evidence="2">
    <location>
        <begin position="82"/>
        <end position="98"/>
    </location>
</feature>
<dbReference type="GO" id="GO:0008270">
    <property type="term" value="F:zinc ion binding"/>
    <property type="evidence" value="ECO:0007669"/>
    <property type="project" value="UniProtKB-KW"/>
</dbReference>
<keyword evidence="1" id="KW-0863">Zinc-finger</keyword>
<feature type="region of interest" description="Disordered" evidence="2">
    <location>
        <begin position="214"/>
        <end position="249"/>
    </location>
</feature>
<dbReference type="Pfam" id="PF15961">
    <property type="entry name" value="DUF4764"/>
    <property type="match status" value="2"/>
</dbReference>
<dbReference type="InterPro" id="IPR013087">
    <property type="entry name" value="Znf_C2H2_type"/>
</dbReference>
<feature type="domain" description="C2H2-type" evidence="3">
    <location>
        <begin position="187"/>
        <end position="214"/>
    </location>
</feature>
<feature type="region of interest" description="Disordered" evidence="2">
    <location>
        <begin position="418"/>
        <end position="443"/>
    </location>
</feature>
<evidence type="ECO:0000256" key="2">
    <source>
        <dbReference type="SAM" id="MobiDB-lite"/>
    </source>
</evidence>
<sequence>MPPLATVQPQTARPCLPPRASSLEGLGVASPQLLRVQPLVRAGQQPPAQVFVQRPLPALQPVPGKRVPGPPAQNGQGAGLMPSSASDPSAMAPVSASPPNVVTSNLLTKHTEKLKKSLKVKTRSGRISRPPKYKAKDYKFIKTEDLADGHPSDSDDYSELSVEEEEEQREKQAPFDFPSGLLRPKAFGCAACGKAYIGKGGLARHFKLNPGHGQLDASASVGPASQAPSLPATTPEEGDLPCRAPGTEPAPGSLQFLQQCHPEDLVELALPQLAQAVTMYEFLLMKVAESLGITEKLLRAKGIHTKCTPPPGLCHEAEGTSPEEASRLKRENEAMEEGLASAKRTRRGALPKDTSGSLAADSRGREKPRPSSAPAASDGLSMNASPHSEESHALLVSDGDSHTLYAGQQLKAFADLEARSGSAGPVPSTRSGAPSRLSPAQRAGFPRENALEHSSDQDSVDSVSLGDCGALSPGGGAESLLHGVSAKEAGDPCRMHGSHLDHLQPSPCNTPRTEIVASPLQEVVSVDIVPTDYAHRTVSQPGPQPGPEGLATELGLRSQVGALNRLPRGVEAHTGQGKVDSVVAVRGATAFDITNGCHELLSQGQEQVFVQTSHGLVLSHPGMLVSQEEDIVIVTNTEEPALGMCPPEGAPLETVETFLTMEAEPSQRE</sequence>
<evidence type="ECO:0000256" key="1">
    <source>
        <dbReference type="PROSITE-ProRule" id="PRU00042"/>
    </source>
</evidence>
<dbReference type="InParanoid" id="L9JA16"/>
<reference evidence="5" key="2">
    <citation type="journal article" date="2013" name="Nat. Commun.">
        <title>Genome of the Chinese tree shrew.</title>
        <authorList>
            <person name="Fan Y."/>
            <person name="Huang Z.Y."/>
            <person name="Cao C.C."/>
            <person name="Chen C.S."/>
            <person name="Chen Y.X."/>
            <person name="Fan D.D."/>
            <person name="He J."/>
            <person name="Hou H.L."/>
            <person name="Hu L."/>
            <person name="Hu X.T."/>
            <person name="Jiang X.T."/>
            <person name="Lai R."/>
            <person name="Lang Y.S."/>
            <person name="Liang B."/>
            <person name="Liao S.G."/>
            <person name="Mu D."/>
            <person name="Ma Y.Y."/>
            <person name="Niu Y.Y."/>
            <person name="Sun X.Q."/>
            <person name="Xia J.Q."/>
            <person name="Xiao J."/>
            <person name="Xiong Z.Q."/>
            <person name="Xu L."/>
            <person name="Yang L."/>
            <person name="Zhang Y."/>
            <person name="Zhao W."/>
            <person name="Zhao X.D."/>
            <person name="Zheng Y.T."/>
            <person name="Zhou J.M."/>
            <person name="Zhu Y.B."/>
            <person name="Zhang G.J."/>
            <person name="Wang J."/>
            <person name="Yao Y.G."/>
        </authorList>
    </citation>
    <scope>NUCLEOTIDE SEQUENCE [LARGE SCALE GENOMIC DNA]</scope>
</reference>
<name>L9JA16_TUPCH</name>
<dbReference type="EMBL" id="KB321141">
    <property type="protein sequence ID" value="ELW47183.1"/>
    <property type="molecule type" value="Genomic_DNA"/>
</dbReference>
<dbReference type="Proteomes" id="UP000011518">
    <property type="component" value="Unassembled WGS sequence"/>
</dbReference>
<dbReference type="AlphaFoldDB" id="L9JA16"/>
<feature type="region of interest" description="Disordered" evidence="2">
    <location>
        <begin position="61"/>
        <end position="98"/>
    </location>
</feature>
<keyword evidence="1" id="KW-0862">Zinc</keyword>
<feature type="region of interest" description="Disordered" evidence="2">
    <location>
        <begin position="1"/>
        <end position="24"/>
    </location>
</feature>
<dbReference type="PROSITE" id="PS50157">
    <property type="entry name" value="ZINC_FINGER_C2H2_2"/>
    <property type="match status" value="1"/>
</dbReference>
<keyword evidence="1" id="KW-0479">Metal-binding</keyword>
<dbReference type="FunCoup" id="L9JA16">
    <property type="interactions" value="600"/>
</dbReference>
<gene>
    <name evidence="4" type="ORF">TREES_T100001141</name>
</gene>
<feature type="region of interest" description="Disordered" evidence="2">
    <location>
        <begin position="307"/>
        <end position="392"/>
    </location>
</feature>
<dbReference type="InterPro" id="IPR031885">
    <property type="entry name" value="DUF4764"/>
</dbReference>